<gene>
    <name evidence="1" type="ORF">DFJ69_1028</name>
</gene>
<protein>
    <submittedName>
        <fullName evidence="1">Uncharacterized protein</fullName>
    </submittedName>
</protein>
<proteinExistence type="predicted"/>
<reference evidence="1 2" key="1">
    <citation type="submission" date="2018-08" db="EMBL/GenBank/DDBJ databases">
        <title>Sequencing the genomes of 1000 actinobacteria strains.</title>
        <authorList>
            <person name="Klenk H.-P."/>
        </authorList>
    </citation>
    <scope>NUCLEOTIDE SEQUENCE [LARGE SCALE GENOMIC DNA]</scope>
    <source>
        <strain evidence="1 2">DSM 43927</strain>
    </source>
</reference>
<keyword evidence="2" id="KW-1185">Reference proteome</keyword>
<dbReference type="AlphaFoldDB" id="A0A3D9SST9"/>
<comment type="caution">
    <text evidence="1">The sequence shown here is derived from an EMBL/GenBank/DDBJ whole genome shotgun (WGS) entry which is preliminary data.</text>
</comment>
<dbReference type="EMBL" id="QTTT01000001">
    <property type="protein sequence ID" value="REE95624.1"/>
    <property type="molecule type" value="Genomic_DNA"/>
</dbReference>
<evidence type="ECO:0000313" key="1">
    <source>
        <dbReference type="EMBL" id="REE95624.1"/>
    </source>
</evidence>
<organism evidence="1 2">
    <name type="scientific">Thermomonospora umbrina</name>
    <dbReference type="NCBI Taxonomy" id="111806"/>
    <lineage>
        <taxon>Bacteria</taxon>
        <taxon>Bacillati</taxon>
        <taxon>Actinomycetota</taxon>
        <taxon>Actinomycetes</taxon>
        <taxon>Streptosporangiales</taxon>
        <taxon>Thermomonosporaceae</taxon>
        <taxon>Thermomonospora</taxon>
    </lineage>
</organism>
<accession>A0A3D9SST9</accession>
<sequence>MAEYPEDVETGAFDLSGVTLGEVLTLRDVGSPGALDKILEWPGDIPDPLFGGSNGVAGSGH</sequence>
<name>A0A3D9SST9_9ACTN</name>
<dbReference type="Proteomes" id="UP000256661">
    <property type="component" value="Unassembled WGS sequence"/>
</dbReference>
<evidence type="ECO:0000313" key="2">
    <source>
        <dbReference type="Proteomes" id="UP000256661"/>
    </source>
</evidence>
<dbReference type="RefSeq" id="WP_170177539.1">
    <property type="nucleotide sequence ID" value="NZ_QTTT01000001.1"/>
</dbReference>